<dbReference type="InterPro" id="IPR008183">
    <property type="entry name" value="Aldose_1/G6P_1-epimerase"/>
</dbReference>
<dbReference type="PANTHER" id="PTHR11122:SF13">
    <property type="entry name" value="GLUCOSE-6-PHOSPHATE 1-EPIMERASE"/>
    <property type="match status" value="1"/>
</dbReference>
<gene>
    <name evidence="1" type="ORF">PAECIP111802_01416</name>
</gene>
<reference evidence="1 2" key="1">
    <citation type="submission" date="2021-06" db="EMBL/GenBank/DDBJ databases">
        <authorList>
            <person name="Criscuolo A."/>
        </authorList>
    </citation>
    <scope>NUCLEOTIDE SEQUENCE [LARGE SCALE GENOMIC DNA]</scope>
    <source>
        <strain evidence="2">CIP 111802</strain>
    </source>
</reference>
<accession>A0ABM8VDM1</accession>
<dbReference type="Proteomes" id="UP000730618">
    <property type="component" value="Unassembled WGS sequence"/>
</dbReference>
<proteinExistence type="predicted"/>
<sequence>MSNYSIQTFTDRYDIYEATEQSTNSWFRLCPERGGIVISYGNKGTELLYLDKETFYDPDANIRGGIPVLFPISGQLSGGTYEWQGKSYAMKNHGVARNASWKVVETDTSDGAAITLGLSSDESTIASFPFAFELRFTYRLKEGRLTVEQQYWNRSDAEAMPMYPGFHPYFAAEHTDVAYKTDASSYYDYNDGEVKPYDGGPLEMSAKVESVVFLDASRSEIAFSPATGYSIRMTYGKDFRYVVLWGVKGKPFLCVEPWMARTDELNRKEELVYVQPGGVMKTFLTIDVESR</sequence>
<dbReference type="Pfam" id="PF01263">
    <property type="entry name" value="Aldose_epim"/>
    <property type="match status" value="1"/>
</dbReference>
<evidence type="ECO:0008006" key="3">
    <source>
        <dbReference type="Google" id="ProtNLM"/>
    </source>
</evidence>
<evidence type="ECO:0000313" key="2">
    <source>
        <dbReference type="Proteomes" id="UP000730618"/>
    </source>
</evidence>
<evidence type="ECO:0000313" key="1">
    <source>
        <dbReference type="EMBL" id="CAG7628050.1"/>
    </source>
</evidence>
<dbReference type="PANTHER" id="PTHR11122">
    <property type="entry name" value="APOSPORY-ASSOCIATED PROTEIN C-RELATED"/>
    <property type="match status" value="1"/>
</dbReference>
<organism evidence="1 2">
    <name type="scientific">Paenibacillus allorhizosphaerae</name>
    <dbReference type="NCBI Taxonomy" id="2849866"/>
    <lineage>
        <taxon>Bacteria</taxon>
        <taxon>Bacillati</taxon>
        <taxon>Bacillota</taxon>
        <taxon>Bacilli</taxon>
        <taxon>Bacillales</taxon>
        <taxon>Paenibacillaceae</taxon>
        <taxon>Paenibacillus</taxon>
    </lineage>
</organism>
<dbReference type="EMBL" id="CAJVCE010000003">
    <property type="protein sequence ID" value="CAG7628050.1"/>
    <property type="molecule type" value="Genomic_DNA"/>
</dbReference>
<keyword evidence="2" id="KW-1185">Reference proteome</keyword>
<name>A0ABM8VDM1_9BACL</name>
<comment type="caution">
    <text evidence="1">The sequence shown here is derived from an EMBL/GenBank/DDBJ whole genome shotgun (WGS) entry which is preliminary data.</text>
</comment>
<dbReference type="RefSeq" id="WP_218097755.1">
    <property type="nucleotide sequence ID" value="NZ_CAJVCE010000003.1"/>
</dbReference>
<protein>
    <recommendedName>
        <fullName evidence="3">Aldose epimerase</fullName>
    </recommendedName>
</protein>